<evidence type="ECO:0000256" key="1">
    <source>
        <dbReference type="SAM" id="MobiDB-lite"/>
    </source>
</evidence>
<proteinExistence type="predicted"/>
<accession>A0A7S4GBC0</accession>
<dbReference type="AlphaFoldDB" id="A0A7S4GBC0"/>
<reference evidence="2" key="1">
    <citation type="submission" date="2021-01" db="EMBL/GenBank/DDBJ databases">
        <authorList>
            <person name="Corre E."/>
            <person name="Pelletier E."/>
            <person name="Niang G."/>
            <person name="Scheremetjew M."/>
            <person name="Finn R."/>
            <person name="Kale V."/>
            <person name="Holt S."/>
            <person name="Cochrane G."/>
            <person name="Meng A."/>
            <person name="Brown T."/>
            <person name="Cohen L."/>
        </authorList>
    </citation>
    <scope>NUCLEOTIDE SEQUENCE</scope>
    <source>
        <strain evidence="2">CCMP1594</strain>
    </source>
</reference>
<feature type="compositionally biased region" description="Low complexity" evidence="1">
    <location>
        <begin position="64"/>
        <end position="73"/>
    </location>
</feature>
<protein>
    <submittedName>
        <fullName evidence="2">Uncharacterized protein</fullName>
    </submittedName>
</protein>
<organism evidence="2">
    <name type="scientific">Eutreptiella gymnastica</name>
    <dbReference type="NCBI Taxonomy" id="73025"/>
    <lineage>
        <taxon>Eukaryota</taxon>
        <taxon>Discoba</taxon>
        <taxon>Euglenozoa</taxon>
        <taxon>Euglenida</taxon>
        <taxon>Spirocuta</taxon>
        <taxon>Euglenophyceae</taxon>
        <taxon>Eutreptiales</taxon>
        <taxon>Eutreptiaceae</taxon>
        <taxon>Eutreptiella</taxon>
    </lineage>
</organism>
<sequence length="147" mass="15694">MKMNKCTTSFGKLLGGAGVKQFKQAGKLKSGGCKKKCMTMDEKTKEAYGLKEFRKAAICRAPTPAASSGAAAPKTQTVTIGSSRRNTKTVSANVTSCTSPCGKGCRKNSDHQKANNRFEVTVKKGKVTARRLDSRGGWGMNLQVPCQ</sequence>
<feature type="compositionally biased region" description="Polar residues" evidence="1">
    <location>
        <begin position="74"/>
        <end position="99"/>
    </location>
</feature>
<name>A0A7S4GBC0_9EUGL</name>
<feature type="region of interest" description="Disordered" evidence="1">
    <location>
        <begin position="64"/>
        <end position="99"/>
    </location>
</feature>
<evidence type="ECO:0000313" key="2">
    <source>
        <dbReference type="EMBL" id="CAE0831342.1"/>
    </source>
</evidence>
<dbReference type="EMBL" id="HBJA01123778">
    <property type="protein sequence ID" value="CAE0831342.1"/>
    <property type="molecule type" value="Transcribed_RNA"/>
</dbReference>
<gene>
    <name evidence="2" type="ORF">EGYM00163_LOCUS42624</name>
</gene>